<feature type="transmembrane region" description="Helical" evidence="1">
    <location>
        <begin position="43"/>
        <end position="67"/>
    </location>
</feature>
<accession>A0A226DVB8</accession>
<evidence type="ECO:0000313" key="2">
    <source>
        <dbReference type="EMBL" id="OXA48968.1"/>
    </source>
</evidence>
<gene>
    <name evidence="2" type="ORF">Fcan01_16691</name>
</gene>
<proteinExistence type="predicted"/>
<protein>
    <submittedName>
        <fullName evidence="2">Uncharacterized protein</fullName>
    </submittedName>
</protein>
<sequence>MGSCWNYDLDKAQIQMINTCLNFEDNIMQGEEKLETSLQTKAMLMFFHVLNQNYYLIPLAILALILIDPCRPPFLLSMSPNCSAIRWNGLVILIPLLETYISACFCYIGTAPITYNLFAGISSLLSYGVRMMPPDQSHPINRTPANAPHHCHP</sequence>
<name>A0A226DVB8_FOLCA</name>
<feature type="transmembrane region" description="Helical" evidence="1">
    <location>
        <begin position="87"/>
        <end position="108"/>
    </location>
</feature>
<evidence type="ECO:0000313" key="3">
    <source>
        <dbReference type="Proteomes" id="UP000198287"/>
    </source>
</evidence>
<dbReference type="AlphaFoldDB" id="A0A226DVB8"/>
<reference evidence="2 3" key="1">
    <citation type="submission" date="2015-12" db="EMBL/GenBank/DDBJ databases">
        <title>The genome of Folsomia candida.</title>
        <authorList>
            <person name="Faddeeva A."/>
            <person name="Derks M.F."/>
            <person name="Anvar Y."/>
            <person name="Smit S."/>
            <person name="Van Straalen N."/>
            <person name="Roelofs D."/>
        </authorList>
    </citation>
    <scope>NUCLEOTIDE SEQUENCE [LARGE SCALE GENOMIC DNA]</scope>
    <source>
        <strain evidence="2 3">VU population</strain>
        <tissue evidence="2">Whole body</tissue>
    </source>
</reference>
<dbReference type="Proteomes" id="UP000198287">
    <property type="component" value="Unassembled WGS sequence"/>
</dbReference>
<organism evidence="2 3">
    <name type="scientific">Folsomia candida</name>
    <name type="common">Springtail</name>
    <dbReference type="NCBI Taxonomy" id="158441"/>
    <lineage>
        <taxon>Eukaryota</taxon>
        <taxon>Metazoa</taxon>
        <taxon>Ecdysozoa</taxon>
        <taxon>Arthropoda</taxon>
        <taxon>Hexapoda</taxon>
        <taxon>Collembola</taxon>
        <taxon>Entomobryomorpha</taxon>
        <taxon>Isotomoidea</taxon>
        <taxon>Isotomidae</taxon>
        <taxon>Proisotominae</taxon>
        <taxon>Folsomia</taxon>
    </lineage>
</organism>
<dbReference type="EMBL" id="LNIX01000011">
    <property type="protein sequence ID" value="OXA48968.1"/>
    <property type="molecule type" value="Genomic_DNA"/>
</dbReference>
<keyword evidence="3" id="KW-1185">Reference proteome</keyword>
<evidence type="ECO:0000256" key="1">
    <source>
        <dbReference type="SAM" id="Phobius"/>
    </source>
</evidence>
<comment type="caution">
    <text evidence="2">The sequence shown here is derived from an EMBL/GenBank/DDBJ whole genome shotgun (WGS) entry which is preliminary data.</text>
</comment>
<keyword evidence="1" id="KW-0472">Membrane</keyword>
<keyword evidence="1" id="KW-0812">Transmembrane</keyword>
<keyword evidence="1" id="KW-1133">Transmembrane helix</keyword>